<evidence type="ECO:0000313" key="2">
    <source>
        <dbReference type="EMBL" id="OGD62374.1"/>
    </source>
</evidence>
<sequence>MRLLQSKLRTRLRGRSRLVGDRRKKVATSASLLALCPGIGDIGPGASALETKIGSHADELQIGAEAAHTIATSAVEIDEERIVPLLRADRSPIETHIPETDLSADGHCSPPFHGDRKMTSSKI</sequence>
<evidence type="ECO:0000256" key="1">
    <source>
        <dbReference type="SAM" id="MobiDB-lite"/>
    </source>
</evidence>
<gene>
    <name evidence="2" type="ORF">A2215_02955</name>
</gene>
<dbReference type="Proteomes" id="UP000178583">
    <property type="component" value="Unassembled WGS sequence"/>
</dbReference>
<proteinExistence type="predicted"/>
<feature type="compositionally biased region" description="Basic and acidic residues" evidence="1">
    <location>
        <begin position="113"/>
        <end position="123"/>
    </location>
</feature>
<organism evidence="2 3">
    <name type="scientific">Candidatus Berkelbacteria bacterium RIFOXYA2_FULL_43_10</name>
    <dbReference type="NCBI Taxonomy" id="1797472"/>
    <lineage>
        <taxon>Bacteria</taxon>
        <taxon>Candidatus Berkelbacteria</taxon>
    </lineage>
</organism>
<protein>
    <submittedName>
        <fullName evidence="2">Uncharacterized protein</fullName>
    </submittedName>
</protein>
<dbReference type="EMBL" id="MEZY01000050">
    <property type="protein sequence ID" value="OGD62374.1"/>
    <property type="molecule type" value="Genomic_DNA"/>
</dbReference>
<accession>A0A1F5E525</accession>
<evidence type="ECO:0000313" key="3">
    <source>
        <dbReference type="Proteomes" id="UP000178583"/>
    </source>
</evidence>
<dbReference type="AlphaFoldDB" id="A0A1F5E525"/>
<feature type="region of interest" description="Disordered" evidence="1">
    <location>
        <begin position="97"/>
        <end position="123"/>
    </location>
</feature>
<name>A0A1F5E525_9BACT</name>
<comment type="caution">
    <text evidence="2">The sequence shown here is derived from an EMBL/GenBank/DDBJ whole genome shotgun (WGS) entry which is preliminary data.</text>
</comment>
<reference evidence="2 3" key="1">
    <citation type="journal article" date="2016" name="Nat. Commun.">
        <title>Thousands of microbial genomes shed light on interconnected biogeochemical processes in an aquifer system.</title>
        <authorList>
            <person name="Anantharaman K."/>
            <person name="Brown C.T."/>
            <person name="Hug L.A."/>
            <person name="Sharon I."/>
            <person name="Castelle C.J."/>
            <person name="Probst A.J."/>
            <person name="Thomas B.C."/>
            <person name="Singh A."/>
            <person name="Wilkins M.J."/>
            <person name="Karaoz U."/>
            <person name="Brodie E.L."/>
            <person name="Williams K.H."/>
            <person name="Hubbard S.S."/>
            <person name="Banfield J.F."/>
        </authorList>
    </citation>
    <scope>NUCLEOTIDE SEQUENCE [LARGE SCALE GENOMIC DNA]</scope>
</reference>